<gene>
    <name evidence="2" type="ORF">ACFPGP_03155</name>
</gene>
<evidence type="ECO:0000313" key="3">
    <source>
        <dbReference type="Proteomes" id="UP001596087"/>
    </source>
</evidence>
<dbReference type="RefSeq" id="WP_378586758.1">
    <property type="nucleotide sequence ID" value="NZ_JBHSKD010000004.1"/>
</dbReference>
<sequence>MDGQRNFARASAKVIRGQAVAVLAALAATAALVGAASPGGASPAAGEAGRANVQGAPVLTDFELLSFDLPSEPFWVGVGGRVSMDHFVGATPDGRYVALNATTVDGLSVVALWDRVESRTIPVNVRPDGTYPNRRGGRSAFSDMSPDGRYVLFTSRARLTPDDNDKRVDEFRRDAVAGETVLVSIGPRGDKLGGWLVGGGISDDGRIASFMQEYQEGFTGEAYVVFVRNIETGVTRVGSMSEDGRRADGCWYSDVSADGRYLAFDSHANVFNREADGIQPDVFVKDRRTGAVQDLTWNKDVRYRVPVYLAGISADGTRVAYTTYAPQSGPSLWKPYLTDLASGRVWPAAVDTAGNNRTVQAFWLLPGSRAWAFVSSSKDLTGEEGPDGRWVDGYLVHVTTGAVFRVTGPTVPTDPPVPQRSQWLSFAVPGDRSFVWAATYLPMLPEDTDEAMDVYGRTITW</sequence>
<feature type="chain" id="PRO_5045338194" description="Biopolymer transporter Tol" evidence="1">
    <location>
        <begin position="36"/>
        <end position="461"/>
    </location>
</feature>
<evidence type="ECO:0000313" key="2">
    <source>
        <dbReference type="EMBL" id="MFC5175654.1"/>
    </source>
</evidence>
<reference evidence="3" key="1">
    <citation type="journal article" date="2019" name="Int. J. Syst. Evol. Microbiol.">
        <title>The Global Catalogue of Microorganisms (GCM) 10K type strain sequencing project: providing services to taxonomists for standard genome sequencing and annotation.</title>
        <authorList>
            <consortium name="The Broad Institute Genomics Platform"/>
            <consortium name="The Broad Institute Genome Sequencing Center for Infectious Disease"/>
            <person name="Wu L."/>
            <person name="Ma J."/>
        </authorList>
    </citation>
    <scope>NUCLEOTIDE SEQUENCE [LARGE SCALE GENOMIC DNA]</scope>
    <source>
        <strain evidence="3">DFY41</strain>
    </source>
</reference>
<keyword evidence="3" id="KW-1185">Reference proteome</keyword>
<keyword evidence="1" id="KW-0732">Signal</keyword>
<evidence type="ECO:0008006" key="4">
    <source>
        <dbReference type="Google" id="ProtNLM"/>
    </source>
</evidence>
<dbReference type="EMBL" id="JBHSKD010000004">
    <property type="protein sequence ID" value="MFC5175654.1"/>
    <property type="molecule type" value="Genomic_DNA"/>
</dbReference>
<dbReference type="InterPro" id="IPR011042">
    <property type="entry name" value="6-blade_b-propeller_TolB-like"/>
</dbReference>
<feature type="signal peptide" evidence="1">
    <location>
        <begin position="1"/>
        <end position="35"/>
    </location>
</feature>
<proteinExistence type="predicted"/>
<name>A0ABW0BEH0_9ACTN</name>
<accession>A0ABW0BEH0</accession>
<protein>
    <recommendedName>
        <fullName evidence="4">Biopolymer transporter Tol</fullName>
    </recommendedName>
</protein>
<evidence type="ECO:0000256" key="1">
    <source>
        <dbReference type="SAM" id="SignalP"/>
    </source>
</evidence>
<dbReference type="SUPFAM" id="SSF82171">
    <property type="entry name" value="DPP6 N-terminal domain-like"/>
    <property type="match status" value="1"/>
</dbReference>
<dbReference type="Proteomes" id="UP001596087">
    <property type="component" value="Unassembled WGS sequence"/>
</dbReference>
<dbReference type="Gene3D" id="2.120.10.30">
    <property type="entry name" value="TolB, C-terminal domain"/>
    <property type="match status" value="1"/>
</dbReference>
<comment type="caution">
    <text evidence="2">The sequence shown here is derived from an EMBL/GenBank/DDBJ whole genome shotgun (WGS) entry which is preliminary data.</text>
</comment>
<organism evidence="2 3">
    <name type="scientific">Nocardioides taihuensis</name>
    <dbReference type="NCBI Taxonomy" id="1835606"/>
    <lineage>
        <taxon>Bacteria</taxon>
        <taxon>Bacillati</taxon>
        <taxon>Actinomycetota</taxon>
        <taxon>Actinomycetes</taxon>
        <taxon>Propionibacteriales</taxon>
        <taxon>Nocardioidaceae</taxon>
        <taxon>Nocardioides</taxon>
    </lineage>
</organism>